<dbReference type="Proteomes" id="UP000218702">
    <property type="component" value="Chromosome"/>
</dbReference>
<proteinExistence type="predicted"/>
<dbReference type="RefSeq" id="WP_096664235.1">
    <property type="nucleotide sequence ID" value="NZ_AP018316.1"/>
</dbReference>
<keyword evidence="3" id="KW-1185">Reference proteome</keyword>
<dbReference type="KEGG" id="dcm:NIES806_07750"/>
<dbReference type="Gene3D" id="1.10.30.50">
    <property type="match status" value="1"/>
</dbReference>
<dbReference type="OrthoDB" id="514018at2"/>
<reference evidence="2 3" key="1">
    <citation type="submission" date="2017-06" db="EMBL/GenBank/DDBJ databases">
        <title>Genome sequencing of cyanobaciteial culture collection at National Institute for Environmental Studies (NIES).</title>
        <authorList>
            <person name="Hirose Y."/>
            <person name="Shimura Y."/>
            <person name="Fujisawa T."/>
            <person name="Nakamura Y."/>
            <person name="Kawachi M."/>
        </authorList>
    </citation>
    <scope>NUCLEOTIDE SEQUENCE [LARGE SCALE GENOMIC DNA]</scope>
    <source>
        <strain evidence="2 3">NIES-806</strain>
    </source>
</reference>
<organism evidence="2 3">
    <name type="scientific">Dolichospermum compactum NIES-806</name>
    <dbReference type="NCBI Taxonomy" id="1973481"/>
    <lineage>
        <taxon>Bacteria</taxon>
        <taxon>Bacillati</taxon>
        <taxon>Cyanobacteriota</taxon>
        <taxon>Cyanophyceae</taxon>
        <taxon>Nostocales</taxon>
        <taxon>Aphanizomenonaceae</taxon>
        <taxon>Dolichospermum</taxon>
        <taxon>Dolichospermum compactum</taxon>
    </lineage>
</organism>
<dbReference type="PANTHER" id="PTHR33877">
    <property type="entry name" value="SLL1193 PROTEIN"/>
    <property type="match status" value="1"/>
</dbReference>
<accession>A0A1Z4UZU3</accession>
<name>A0A1Z4UZU3_9CYAN</name>
<dbReference type="Pfam" id="PF01844">
    <property type="entry name" value="HNH"/>
    <property type="match status" value="1"/>
</dbReference>
<dbReference type="InterPro" id="IPR002711">
    <property type="entry name" value="HNH"/>
</dbReference>
<dbReference type="InterPro" id="IPR052892">
    <property type="entry name" value="NA-targeting_endonuclease"/>
</dbReference>
<evidence type="ECO:0000313" key="2">
    <source>
        <dbReference type="EMBL" id="BAZ84585.1"/>
    </source>
</evidence>
<keyword evidence="2" id="KW-0540">Nuclease</keyword>
<keyword evidence="2" id="KW-0255">Endonuclease</keyword>
<gene>
    <name evidence="2" type="ORF">NIES806_07750</name>
</gene>
<evidence type="ECO:0000313" key="3">
    <source>
        <dbReference type="Proteomes" id="UP000218702"/>
    </source>
</evidence>
<dbReference type="CDD" id="cd00085">
    <property type="entry name" value="HNHc"/>
    <property type="match status" value="1"/>
</dbReference>
<dbReference type="GO" id="GO:0003676">
    <property type="term" value="F:nucleic acid binding"/>
    <property type="evidence" value="ECO:0007669"/>
    <property type="project" value="InterPro"/>
</dbReference>
<dbReference type="GO" id="GO:0008270">
    <property type="term" value="F:zinc ion binding"/>
    <property type="evidence" value="ECO:0007669"/>
    <property type="project" value="InterPro"/>
</dbReference>
<evidence type="ECO:0000259" key="1">
    <source>
        <dbReference type="SMART" id="SM00507"/>
    </source>
</evidence>
<protein>
    <submittedName>
        <fullName evidence="2">HNH endonuclease</fullName>
    </submittedName>
</protein>
<keyword evidence="2" id="KW-0378">Hydrolase</keyword>
<dbReference type="AlphaFoldDB" id="A0A1Z4UZU3"/>
<dbReference type="EMBL" id="AP018316">
    <property type="protein sequence ID" value="BAZ84585.1"/>
    <property type="molecule type" value="Genomic_DNA"/>
</dbReference>
<dbReference type="SMART" id="SM00507">
    <property type="entry name" value="HNHc"/>
    <property type="match status" value="1"/>
</dbReference>
<sequence>MNQFYHLVADRAIHRCEYCHAPELVFNFPFEVEHIVPTCRGGTNAEINLALSCRSCNLRKGSRISEIDPESNIEVRLFNPREDLWEEHFQVNSETGLITGIKPIGRVTVKCLELNSQSQVIARQLWIRLGLFP</sequence>
<dbReference type="GO" id="GO:0004519">
    <property type="term" value="F:endonuclease activity"/>
    <property type="evidence" value="ECO:0007669"/>
    <property type="project" value="UniProtKB-KW"/>
</dbReference>
<dbReference type="PANTHER" id="PTHR33877:SF1">
    <property type="entry name" value="TYPE IV METHYL-DIRECTED RESTRICTION ENZYME ECOKMCRA"/>
    <property type="match status" value="1"/>
</dbReference>
<feature type="domain" description="HNH nuclease" evidence="1">
    <location>
        <begin position="3"/>
        <end position="58"/>
    </location>
</feature>
<dbReference type="InterPro" id="IPR003615">
    <property type="entry name" value="HNH_nuc"/>
</dbReference>